<keyword evidence="6 10" id="KW-0274">FAD</keyword>
<evidence type="ECO:0000256" key="5">
    <source>
        <dbReference type="ARBA" id="ARBA00022723"/>
    </source>
</evidence>
<keyword evidence="4 10" id="KW-0808">Transferase</keyword>
<dbReference type="AlphaFoldDB" id="A0A7X9X645"/>
<reference evidence="12 13" key="1">
    <citation type="submission" date="2020-04" db="EMBL/GenBank/DDBJ databases">
        <title>Paraburkholderia sp. G-4-1-8 isolated from soil.</title>
        <authorList>
            <person name="Dahal R.H."/>
        </authorList>
    </citation>
    <scope>NUCLEOTIDE SEQUENCE [LARGE SCALE GENOMIC DNA]</scope>
    <source>
        <strain evidence="12 13">G-4-1-8</strain>
    </source>
</reference>
<dbReference type="InterPro" id="IPR024932">
    <property type="entry name" value="ApbE"/>
</dbReference>
<protein>
    <recommendedName>
        <fullName evidence="2 10">FAD:protein FMN transferase</fullName>
        <ecNumber evidence="1 10">2.7.1.180</ecNumber>
    </recommendedName>
    <alternativeName>
        <fullName evidence="8 10">Flavin transferase</fullName>
    </alternativeName>
</protein>
<sequence>MIHTSSSPDARAIDAGPPPRRVLVPAHLDERALTPLQGGRVAVFGGLTMGTSWSVRCVVPVDTTTEVAADPVDDAVQQRDASLDTTLDTAIRAVLDDVVAQMSNWRDDSDVSRFNQAAAGSWVSVPPACFEVVEAALAVACESGGAYDPSAGPLVDLWGFGPVPRGTGSPSLEMIDATRARCGWRRVATERTHTRLYQPGAISLDLCAIAKGYAVDAVRDALVAQGVTHLLVEIGGELRGEGVKSDGLPWWVELETPPLDDGNATSSAASIASHASTASPTVDLIALHGLAIATSGDYRRFYFDAGVRRAHTLDPRTGHPANHALASVTVLHASCMLADAWSTALTVLGPEAGMALAQRKGLAARFIVRTSMGFRELASPAYRAMLA</sequence>
<dbReference type="PANTHER" id="PTHR30040:SF2">
    <property type="entry name" value="FAD:PROTEIN FMN TRANSFERASE"/>
    <property type="match status" value="1"/>
</dbReference>
<evidence type="ECO:0000256" key="4">
    <source>
        <dbReference type="ARBA" id="ARBA00022679"/>
    </source>
</evidence>
<dbReference type="Proteomes" id="UP000583127">
    <property type="component" value="Unassembled WGS sequence"/>
</dbReference>
<name>A0A7X9X645_9BURK</name>
<dbReference type="InterPro" id="IPR003374">
    <property type="entry name" value="ApbE-like_sf"/>
</dbReference>
<evidence type="ECO:0000313" key="13">
    <source>
        <dbReference type="Proteomes" id="UP000583127"/>
    </source>
</evidence>
<evidence type="ECO:0000256" key="1">
    <source>
        <dbReference type="ARBA" id="ARBA00011955"/>
    </source>
</evidence>
<comment type="caution">
    <text evidence="12">The sequence shown here is derived from an EMBL/GenBank/DDBJ whole genome shotgun (WGS) entry which is preliminary data.</text>
</comment>
<evidence type="ECO:0000256" key="10">
    <source>
        <dbReference type="PIRNR" id="PIRNR006268"/>
    </source>
</evidence>
<evidence type="ECO:0000313" key="12">
    <source>
        <dbReference type="EMBL" id="NML32191.1"/>
    </source>
</evidence>
<feature type="binding site" evidence="11">
    <location>
        <position position="343"/>
    </location>
    <ligand>
        <name>Mg(2+)</name>
        <dbReference type="ChEBI" id="CHEBI:18420"/>
    </ligand>
</feature>
<dbReference type="PANTHER" id="PTHR30040">
    <property type="entry name" value="THIAMINE BIOSYNTHESIS LIPOPROTEIN APBE"/>
    <property type="match status" value="1"/>
</dbReference>
<keyword evidence="13" id="KW-1185">Reference proteome</keyword>
<comment type="catalytic activity">
    <reaction evidence="9 10">
        <text>L-threonyl-[protein] + FAD = FMN-L-threonyl-[protein] + AMP + H(+)</text>
        <dbReference type="Rhea" id="RHEA:36847"/>
        <dbReference type="Rhea" id="RHEA-COMP:11060"/>
        <dbReference type="Rhea" id="RHEA-COMP:11061"/>
        <dbReference type="ChEBI" id="CHEBI:15378"/>
        <dbReference type="ChEBI" id="CHEBI:30013"/>
        <dbReference type="ChEBI" id="CHEBI:57692"/>
        <dbReference type="ChEBI" id="CHEBI:74257"/>
        <dbReference type="ChEBI" id="CHEBI:456215"/>
        <dbReference type="EC" id="2.7.1.180"/>
    </reaction>
</comment>
<evidence type="ECO:0000256" key="7">
    <source>
        <dbReference type="ARBA" id="ARBA00022842"/>
    </source>
</evidence>
<evidence type="ECO:0000256" key="8">
    <source>
        <dbReference type="ARBA" id="ARBA00031306"/>
    </source>
</evidence>
<dbReference type="SUPFAM" id="SSF143631">
    <property type="entry name" value="ApbE-like"/>
    <property type="match status" value="1"/>
</dbReference>
<organism evidence="12 13">
    <name type="scientific">Paraburkholderia antibiotica</name>
    <dbReference type="NCBI Taxonomy" id="2728839"/>
    <lineage>
        <taxon>Bacteria</taxon>
        <taxon>Pseudomonadati</taxon>
        <taxon>Pseudomonadota</taxon>
        <taxon>Betaproteobacteria</taxon>
        <taxon>Burkholderiales</taxon>
        <taxon>Burkholderiaceae</taxon>
        <taxon>Paraburkholderia</taxon>
    </lineage>
</organism>
<evidence type="ECO:0000256" key="9">
    <source>
        <dbReference type="ARBA" id="ARBA00048540"/>
    </source>
</evidence>
<comment type="similarity">
    <text evidence="10">Belongs to the ApbE family.</text>
</comment>
<keyword evidence="5 10" id="KW-0479">Metal-binding</keyword>
<dbReference type="EMBL" id="JABBFZ010000008">
    <property type="protein sequence ID" value="NML32191.1"/>
    <property type="molecule type" value="Genomic_DNA"/>
</dbReference>
<evidence type="ECO:0000256" key="11">
    <source>
        <dbReference type="PIRSR" id="PIRSR006268-2"/>
    </source>
</evidence>
<feature type="binding site" evidence="11">
    <location>
        <position position="339"/>
    </location>
    <ligand>
        <name>Mg(2+)</name>
        <dbReference type="ChEBI" id="CHEBI:18420"/>
    </ligand>
</feature>
<keyword evidence="7 10" id="KW-0460">Magnesium</keyword>
<dbReference type="RefSeq" id="WP_169498454.1">
    <property type="nucleotide sequence ID" value="NZ_JABBFZ010000008.1"/>
</dbReference>
<comment type="cofactor">
    <cofactor evidence="11">
        <name>Mg(2+)</name>
        <dbReference type="ChEBI" id="CHEBI:18420"/>
    </cofactor>
    <cofactor evidence="11">
        <name>Mn(2+)</name>
        <dbReference type="ChEBI" id="CHEBI:29035"/>
    </cofactor>
    <text evidence="11">Magnesium. Can also use manganese.</text>
</comment>
<dbReference type="GO" id="GO:0046872">
    <property type="term" value="F:metal ion binding"/>
    <property type="evidence" value="ECO:0007669"/>
    <property type="project" value="UniProtKB-UniRule"/>
</dbReference>
<keyword evidence="3 10" id="KW-0285">Flavoprotein</keyword>
<dbReference type="EC" id="2.7.1.180" evidence="1 10"/>
<evidence type="ECO:0000256" key="2">
    <source>
        <dbReference type="ARBA" id="ARBA00016337"/>
    </source>
</evidence>
<gene>
    <name evidence="12" type="ORF">HHL14_15260</name>
</gene>
<dbReference type="PIRSF" id="PIRSF006268">
    <property type="entry name" value="ApbE"/>
    <property type="match status" value="1"/>
</dbReference>
<evidence type="ECO:0000256" key="3">
    <source>
        <dbReference type="ARBA" id="ARBA00022630"/>
    </source>
</evidence>
<dbReference type="Pfam" id="PF02424">
    <property type="entry name" value="ApbE"/>
    <property type="match status" value="1"/>
</dbReference>
<dbReference type="GO" id="GO:0016740">
    <property type="term" value="F:transferase activity"/>
    <property type="evidence" value="ECO:0007669"/>
    <property type="project" value="UniProtKB-UniRule"/>
</dbReference>
<feature type="binding site" evidence="11">
    <location>
        <position position="208"/>
    </location>
    <ligand>
        <name>Mg(2+)</name>
        <dbReference type="ChEBI" id="CHEBI:18420"/>
    </ligand>
</feature>
<proteinExistence type="inferred from homology"/>
<evidence type="ECO:0000256" key="6">
    <source>
        <dbReference type="ARBA" id="ARBA00022827"/>
    </source>
</evidence>
<accession>A0A7X9X645</accession>
<dbReference type="Gene3D" id="3.10.520.10">
    <property type="entry name" value="ApbE-like domains"/>
    <property type="match status" value="1"/>
</dbReference>